<dbReference type="InterPro" id="IPR010977">
    <property type="entry name" value="Aromatic_deC"/>
</dbReference>
<comment type="similarity">
    <text evidence="2 7">Belongs to the group II decarboxylase family.</text>
</comment>
<evidence type="ECO:0000256" key="4">
    <source>
        <dbReference type="ARBA" id="ARBA00022898"/>
    </source>
</evidence>
<dbReference type="InterPro" id="IPR021115">
    <property type="entry name" value="Pyridoxal-P_BS"/>
</dbReference>
<dbReference type="InterPro" id="IPR015422">
    <property type="entry name" value="PyrdxlP-dep_Trfase_small"/>
</dbReference>
<reference evidence="8 9" key="1">
    <citation type="submission" date="2019-06" db="EMBL/GenBank/DDBJ databases">
        <title>Persicimonas caeni gen. nov., sp. nov., a predatory bacterium isolated from solar saltern.</title>
        <authorList>
            <person name="Wang S."/>
        </authorList>
    </citation>
    <scope>NUCLEOTIDE SEQUENCE [LARGE SCALE GENOMIC DNA]</scope>
    <source>
        <strain evidence="8 9">YN101</strain>
    </source>
</reference>
<dbReference type="SUPFAM" id="SSF53383">
    <property type="entry name" value="PLP-dependent transferases"/>
    <property type="match status" value="1"/>
</dbReference>
<protein>
    <submittedName>
        <fullName evidence="8">Aspartate aminotransferase family protein</fullName>
    </submittedName>
</protein>
<dbReference type="RefSeq" id="WP_141196902.1">
    <property type="nucleotide sequence ID" value="NZ_CP041186.1"/>
</dbReference>
<dbReference type="Gene3D" id="3.90.1150.10">
    <property type="entry name" value="Aspartate Aminotransferase, domain 1"/>
    <property type="match status" value="1"/>
</dbReference>
<dbReference type="GO" id="GO:0006520">
    <property type="term" value="P:amino acid metabolic process"/>
    <property type="evidence" value="ECO:0007669"/>
    <property type="project" value="InterPro"/>
</dbReference>
<keyword evidence="4 6" id="KW-0663">Pyridoxal phosphate</keyword>
<gene>
    <name evidence="8" type="ORF">FIV42_06575</name>
</gene>
<evidence type="ECO:0000256" key="7">
    <source>
        <dbReference type="RuleBase" id="RU000382"/>
    </source>
</evidence>
<dbReference type="PANTHER" id="PTHR11999:SF70">
    <property type="entry name" value="MIP05841P"/>
    <property type="match status" value="1"/>
</dbReference>
<dbReference type="PROSITE" id="PS00392">
    <property type="entry name" value="DDC_GAD_HDC_YDC"/>
    <property type="match status" value="1"/>
</dbReference>
<dbReference type="EMBL" id="CP041186">
    <property type="protein sequence ID" value="QDG50409.1"/>
    <property type="molecule type" value="Genomic_DNA"/>
</dbReference>
<keyword evidence="5 7" id="KW-0456">Lyase</keyword>
<evidence type="ECO:0000313" key="9">
    <source>
        <dbReference type="Proteomes" id="UP000315995"/>
    </source>
</evidence>
<comment type="cofactor">
    <cofactor evidence="1 6 7">
        <name>pyridoxal 5'-phosphate</name>
        <dbReference type="ChEBI" id="CHEBI:597326"/>
    </cofactor>
</comment>
<evidence type="ECO:0000256" key="1">
    <source>
        <dbReference type="ARBA" id="ARBA00001933"/>
    </source>
</evidence>
<dbReference type="InterPro" id="IPR015424">
    <property type="entry name" value="PyrdxlP-dep_Trfase"/>
</dbReference>
<sequence>MNSDDFRKYAHQLVDWMADYLETVGERRVVPDVEPGEIREQIPGAPPEEAEPFERVFADFQDVIVPGMTHWNHPGWFAYFPANHSPPSILGEMLTATIGAQCMSWQTSPAATELEQVVMGWLSQMLGLPDGFTGVIQDTASTSTLVALLTAREKATGHGFGKSGSAAEGADKLVVYASSEAHSSIAKGVKLAGFGLENLRGVPVDETFAMRPDQLREMIEADLADGLVPACVVSTVGTTSSTAIDPVRAIGEICQKHGVWHHVDAAYAGSAAVLPEKRDILDGMELVDSFVFNPHKWLLTNFDCSAYFVRDVDELLHTCQRQAEYLKTDFDEDAPNFRDWGIPLGRRFRALKLWFVIRTYGVEGLRQMIRAHIDMAQTFRGWVEDDPRFEPLAPSPFGLVCFRYHPPELDASDPSAEAELDRLNEKLLREVNADGRVHLTHTRLAGRYTLRMAIGQWQTTLDDVELAWRLICEKVDLVAGES</sequence>
<dbReference type="Gene3D" id="3.40.640.10">
    <property type="entry name" value="Type I PLP-dependent aspartate aminotransferase-like (Major domain)"/>
    <property type="match status" value="1"/>
</dbReference>
<dbReference type="CDD" id="cd06450">
    <property type="entry name" value="DOPA_deC_like"/>
    <property type="match status" value="1"/>
</dbReference>
<dbReference type="InterPro" id="IPR015421">
    <property type="entry name" value="PyrdxlP-dep_Trfase_major"/>
</dbReference>
<keyword evidence="9" id="KW-1185">Reference proteome</keyword>
<evidence type="ECO:0000313" key="8">
    <source>
        <dbReference type="EMBL" id="QDG50409.1"/>
    </source>
</evidence>
<name>A0A4Y6PQN1_PERCE</name>
<dbReference type="InterPro" id="IPR002129">
    <property type="entry name" value="PyrdxlP-dep_de-COase"/>
</dbReference>
<keyword evidence="8" id="KW-0032">Aminotransferase</keyword>
<feature type="modified residue" description="N6-(pyridoxal phosphate)lysine" evidence="6">
    <location>
        <position position="296"/>
    </location>
</feature>
<evidence type="ECO:0000256" key="6">
    <source>
        <dbReference type="PIRSR" id="PIRSR602129-50"/>
    </source>
</evidence>
<dbReference type="Proteomes" id="UP000315995">
    <property type="component" value="Chromosome"/>
</dbReference>
<dbReference type="AlphaFoldDB" id="A0A4Y6PQN1"/>
<dbReference type="PRINTS" id="PR00800">
    <property type="entry name" value="YHDCRBOXLASE"/>
</dbReference>
<dbReference type="GO" id="GO:0019752">
    <property type="term" value="P:carboxylic acid metabolic process"/>
    <property type="evidence" value="ECO:0007669"/>
    <property type="project" value="InterPro"/>
</dbReference>
<proteinExistence type="inferred from homology"/>
<dbReference type="GO" id="GO:0005737">
    <property type="term" value="C:cytoplasm"/>
    <property type="evidence" value="ECO:0007669"/>
    <property type="project" value="TreeGrafter"/>
</dbReference>
<dbReference type="Gene3D" id="1.20.1340.10">
    <property type="entry name" value="dopa decarboxylase, N-terminal domain"/>
    <property type="match status" value="1"/>
</dbReference>
<dbReference type="OrthoDB" id="9803665at2"/>
<accession>A0A5B8Y166</accession>
<organism evidence="8 9">
    <name type="scientific">Persicimonas caeni</name>
    <dbReference type="NCBI Taxonomy" id="2292766"/>
    <lineage>
        <taxon>Bacteria</taxon>
        <taxon>Deltaproteobacteria</taxon>
        <taxon>Bradymonadales</taxon>
        <taxon>Bradymonadaceae</taxon>
        <taxon>Persicimonas</taxon>
    </lineage>
</organism>
<accession>A0A4Y6PQN1</accession>
<dbReference type="GO" id="GO:0008483">
    <property type="term" value="F:transaminase activity"/>
    <property type="evidence" value="ECO:0007669"/>
    <property type="project" value="UniProtKB-KW"/>
</dbReference>
<evidence type="ECO:0000256" key="5">
    <source>
        <dbReference type="ARBA" id="ARBA00023239"/>
    </source>
</evidence>
<dbReference type="PANTHER" id="PTHR11999">
    <property type="entry name" value="GROUP II PYRIDOXAL-5-PHOSPHATE DECARBOXYLASE"/>
    <property type="match status" value="1"/>
</dbReference>
<evidence type="ECO:0000256" key="3">
    <source>
        <dbReference type="ARBA" id="ARBA00022793"/>
    </source>
</evidence>
<dbReference type="GO" id="GO:0016831">
    <property type="term" value="F:carboxy-lyase activity"/>
    <property type="evidence" value="ECO:0007669"/>
    <property type="project" value="UniProtKB-KW"/>
</dbReference>
<keyword evidence="8" id="KW-0808">Transferase</keyword>
<evidence type="ECO:0000256" key="2">
    <source>
        <dbReference type="ARBA" id="ARBA00009533"/>
    </source>
</evidence>
<dbReference type="Pfam" id="PF00282">
    <property type="entry name" value="Pyridoxal_deC"/>
    <property type="match status" value="1"/>
</dbReference>
<dbReference type="GO" id="GO:0030170">
    <property type="term" value="F:pyridoxal phosphate binding"/>
    <property type="evidence" value="ECO:0007669"/>
    <property type="project" value="InterPro"/>
</dbReference>
<keyword evidence="3" id="KW-0210">Decarboxylase</keyword>